<name>A0A8J6LFG8_TENMO</name>
<dbReference type="Proteomes" id="UP000719412">
    <property type="component" value="Unassembled WGS sequence"/>
</dbReference>
<keyword evidence="2" id="KW-1185">Reference proteome</keyword>
<evidence type="ECO:0000313" key="1">
    <source>
        <dbReference type="EMBL" id="KAH0820914.1"/>
    </source>
</evidence>
<protein>
    <recommendedName>
        <fullName evidence="3">Reverse transcriptase domain-containing protein</fullName>
    </recommendedName>
</protein>
<evidence type="ECO:0008006" key="3">
    <source>
        <dbReference type="Google" id="ProtNLM"/>
    </source>
</evidence>
<dbReference type="PANTHER" id="PTHR47510:SF3">
    <property type="entry name" value="ENDO_EXONUCLEASE_PHOSPHATASE DOMAIN-CONTAINING PROTEIN"/>
    <property type="match status" value="1"/>
</dbReference>
<organism evidence="1 2">
    <name type="scientific">Tenebrio molitor</name>
    <name type="common">Yellow mealworm beetle</name>
    <dbReference type="NCBI Taxonomy" id="7067"/>
    <lineage>
        <taxon>Eukaryota</taxon>
        <taxon>Metazoa</taxon>
        <taxon>Ecdysozoa</taxon>
        <taxon>Arthropoda</taxon>
        <taxon>Hexapoda</taxon>
        <taxon>Insecta</taxon>
        <taxon>Pterygota</taxon>
        <taxon>Neoptera</taxon>
        <taxon>Endopterygota</taxon>
        <taxon>Coleoptera</taxon>
        <taxon>Polyphaga</taxon>
        <taxon>Cucujiformia</taxon>
        <taxon>Tenebrionidae</taxon>
        <taxon>Tenebrio</taxon>
    </lineage>
</organism>
<reference evidence="1" key="1">
    <citation type="journal article" date="2020" name="J Insects Food Feed">
        <title>The yellow mealworm (Tenebrio molitor) genome: a resource for the emerging insects as food and feed industry.</title>
        <authorList>
            <person name="Eriksson T."/>
            <person name="Andere A."/>
            <person name="Kelstrup H."/>
            <person name="Emery V."/>
            <person name="Picard C."/>
        </authorList>
    </citation>
    <scope>NUCLEOTIDE SEQUENCE</scope>
    <source>
        <strain evidence="1">Stoneville</strain>
        <tissue evidence="1">Whole head</tissue>
    </source>
</reference>
<reference evidence="1" key="2">
    <citation type="submission" date="2021-08" db="EMBL/GenBank/DDBJ databases">
        <authorList>
            <person name="Eriksson T."/>
        </authorList>
    </citation>
    <scope>NUCLEOTIDE SEQUENCE</scope>
    <source>
        <strain evidence="1">Stoneville</strain>
        <tissue evidence="1">Whole head</tissue>
    </source>
</reference>
<dbReference type="AlphaFoldDB" id="A0A8J6LFG8"/>
<proteinExistence type="predicted"/>
<accession>A0A8J6LFG8</accession>
<evidence type="ECO:0000313" key="2">
    <source>
        <dbReference type="Proteomes" id="UP000719412"/>
    </source>
</evidence>
<sequence>MISSLRYESSLRFRQGMHTMLISGKFHQMDDTILNDPQAIVDAFADILVQAFVSSNLNSGRNSDPICVRTNVNCLNALGVDENIVLSAIRRLKSTMIYVIKDCGAVLAKPLTYIFNLILKSSIYPVAWKMSHVTPEFKSGNRSDVTSYRPISLISNFSIFEHVLHSFIYPHVSHMISDNQQRFMKGRSAVSNLAVISQCLCEIVDKEGQASPEECRYIRGSKTNNQSVEKVAFVPCHLELLADRA</sequence>
<dbReference type="EMBL" id="JABDTM020010282">
    <property type="protein sequence ID" value="KAH0820914.1"/>
    <property type="molecule type" value="Genomic_DNA"/>
</dbReference>
<dbReference type="PANTHER" id="PTHR47510">
    <property type="entry name" value="REVERSE TRANSCRIPTASE DOMAIN-CONTAINING PROTEIN"/>
    <property type="match status" value="1"/>
</dbReference>
<gene>
    <name evidence="1" type="ORF">GEV33_001877</name>
</gene>
<comment type="caution">
    <text evidence="1">The sequence shown here is derived from an EMBL/GenBank/DDBJ whole genome shotgun (WGS) entry which is preliminary data.</text>
</comment>